<keyword evidence="4" id="KW-0732">Signal</keyword>
<feature type="signal peptide" evidence="4">
    <location>
        <begin position="1"/>
        <end position="21"/>
    </location>
</feature>
<feature type="chain" id="PRO_5031567287" description="EF-hand domain-containing protein" evidence="4">
    <location>
        <begin position="22"/>
        <end position="226"/>
    </location>
</feature>
<name>A0A7W3TNU4_9GAMM</name>
<dbReference type="PANTHER" id="PTHR10827">
    <property type="entry name" value="RETICULOCALBIN"/>
    <property type="match status" value="1"/>
</dbReference>
<keyword evidence="1" id="KW-0479">Metal-binding</keyword>
<feature type="region of interest" description="Disordered" evidence="3">
    <location>
        <begin position="197"/>
        <end position="226"/>
    </location>
</feature>
<dbReference type="Pfam" id="PF13202">
    <property type="entry name" value="EF-hand_5"/>
    <property type="match status" value="5"/>
</dbReference>
<dbReference type="PANTHER" id="PTHR10827:SF98">
    <property type="entry name" value="45 KDA CALCIUM-BINDING PROTEIN"/>
    <property type="match status" value="1"/>
</dbReference>
<dbReference type="EMBL" id="JACHTF010000014">
    <property type="protein sequence ID" value="MBB1061399.1"/>
    <property type="molecule type" value="Genomic_DNA"/>
</dbReference>
<reference evidence="6 7" key="1">
    <citation type="submission" date="2020-08" db="EMBL/GenBank/DDBJ databases">
        <authorList>
            <person name="Xu S."/>
            <person name="Li A."/>
        </authorList>
    </citation>
    <scope>NUCLEOTIDE SEQUENCE [LARGE SCALE GENOMIC DNA]</scope>
    <source>
        <strain evidence="6 7">119BY6-57</strain>
    </source>
</reference>
<sequence>MNRSLLLAAIATALVAGTALAAPQAPEEGPDAPPRMARLDSNGDGAIDRTEAAASPRLVERFDRIDRNGDGRLTADERPGRKHRRGGRGGLERIIALDANADGRISKVEAGNDSPLGKHFDDIDANRDGYIVRAELRASHEKMRAEFQARAAERHKARFAEVDGNKDGRLSQAEVEAGMPRLAKAFAFLDENRDGYLSAEEARPEHGMMSGHPRGRHGRGGDRTTR</sequence>
<gene>
    <name evidence="6" type="ORF">H4F98_12545</name>
</gene>
<keyword evidence="7" id="KW-1185">Reference proteome</keyword>
<evidence type="ECO:0000256" key="3">
    <source>
        <dbReference type="SAM" id="MobiDB-lite"/>
    </source>
</evidence>
<evidence type="ECO:0000259" key="5">
    <source>
        <dbReference type="PROSITE" id="PS50222"/>
    </source>
</evidence>
<protein>
    <recommendedName>
        <fullName evidence="5">EF-hand domain-containing protein</fullName>
    </recommendedName>
</protein>
<feature type="region of interest" description="Disordered" evidence="3">
    <location>
        <begin position="21"/>
        <end position="88"/>
    </location>
</feature>
<evidence type="ECO:0000313" key="7">
    <source>
        <dbReference type="Proteomes" id="UP000523196"/>
    </source>
</evidence>
<dbReference type="InterPro" id="IPR011992">
    <property type="entry name" value="EF-hand-dom_pair"/>
</dbReference>
<proteinExistence type="predicted"/>
<dbReference type="PROSITE" id="PS50222">
    <property type="entry name" value="EF_HAND_2"/>
    <property type="match status" value="1"/>
</dbReference>
<feature type="domain" description="EF-hand" evidence="5">
    <location>
        <begin position="150"/>
        <end position="185"/>
    </location>
</feature>
<feature type="compositionally biased region" description="Basic and acidic residues" evidence="3">
    <location>
        <begin position="58"/>
        <end position="79"/>
    </location>
</feature>
<evidence type="ECO:0000256" key="2">
    <source>
        <dbReference type="ARBA" id="ARBA00022737"/>
    </source>
</evidence>
<comment type="caution">
    <text evidence="6">The sequence shown here is derived from an EMBL/GenBank/DDBJ whole genome shotgun (WGS) entry which is preliminary data.</text>
</comment>
<dbReference type="Proteomes" id="UP000523196">
    <property type="component" value="Unassembled WGS sequence"/>
</dbReference>
<dbReference type="InterPro" id="IPR018247">
    <property type="entry name" value="EF_Hand_1_Ca_BS"/>
</dbReference>
<evidence type="ECO:0000256" key="1">
    <source>
        <dbReference type="ARBA" id="ARBA00022723"/>
    </source>
</evidence>
<dbReference type="GO" id="GO:0005509">
    <property type="term" value="F:calcium ion binding"/>
    <property type="evidence" value="ECO:0007669"/>
    <property type="project" value="InterPro"/>
</dbReference>
<dbReference type="RefSeq" id="WP_182688177.1">
    <property type="nucleotide sequence ID" value="NZ_JACHTF010000014.1"/>
</dbReference>
<dbReference type="PROSITE" id="PS00018">
    <property type="entry name" value="EF_HAND_1"/>
    <property type="match status" value="1"/>
</dbReference>
<organism evidence="6 7">
    <name type="scientific">Marilutibacter spongiae</name>
    <dbReference type="NCBI Taxonomy" id="2025720"/>
    <lineage>
        <taxon>Bacteria</taxon>
        <taxon>Pseudomonadati</taxon>
        <taxon>Pseudomonadota</taxon>
        <taxon>Gammaproteobacteria</taxon>
        <taxon>Lysobacterales</taxon>
        <taxon>Lysobacteraceae</taxon>
        <taxon>Marilutibacter</taxon>
    </lineage>
</organism>
<feature type="compositionally biased region" description="Basic and acidic residues" evidence="3">
    <location>
        <begin position="197"/>
        <end position="206"/>
    </location>
</feature>
<evidence type="ECO:0000256" key="4">
    <source>
        <dbReference type="SAM" id="SignalP"/>
    </source>
</evidence>
<dbReference type="Gene3D" id="1.10.238.10">
    <property type="entry name" value="EF-hand"/>
    <property type="match status" value="3"/>
</dbReference>
<dbReference type="InterPro" id="IPR002048">
    <property type="entry name" value="EF_hand_dom"/>
</dbReference>
<keyword evidence="2" id="KW-0677">Repeat</keyword>
<dbReference type="SUPFAM" id="SSF47473">
    <property type="entry name" value="EF-hand"/>
    <property type="match status" value="1"/>
</dbReference>
<accession>A0A7W3TNU4</accession>
<dbReference type="AlphaFoldDB" id="A0A7W3TNU4"/>
<evidence type="ECO:0000313" key="6">
    <source>
        <dbReference type="EMBL" id="MBB1061399.1"/>
    </source>
</evidence>